<dbReference type="SUPFAM" id="SSF55785">
    <property type="entry name" value="PYP-like sensor domain (PAS domain)"/>
    <property type="match status" value="1"/>
</dbReference>
<comment type="similarity">
    <text evidence="6">Belongs to the methyl-accepting chemotaxis (MCP) protein family.</text>
</comment>
<name>A0A2N8SX95_STUST</name>
<dbReference type="Gene3D" id="1.10.287.950">
    <property type="entry name" value="Methyl-accepting chemotaxis protein"/>
    <property type="match status" value="1"/>
</dbReference>
<dbReference type="InterPro" id="IPR001610">
    <property type="entry name" value="PAC"/>
</dbReference>
<reference evidence="9 10" key="1">
    <citation type="submission" date="2018-01" db="EMBL/GenBank/DDBJ databases">
        <title>Denitrification phenotypes of diverse strains of Pseudomonas stutzeri.</title>
        <authorList>
            <person name="Milligan D.A."/>
            <person name="Bergaust L."/>
            <person name="Bakken L.R."/>
            <person name="Frostegard A."/>
        </authorList>
    </citation>
    <scope>NUCLEOTIDE SEQUENCE [LARGE SCALE GENOMIC DNA]</scope>
    <source>
        <strain evidence="9 10">24a75</strain>
    </source>
</reference>
<keyword evidence="4" id="KW-0472">Membrane</keyword>
<evidence type="ECO:0000256" key="5">
    <source>
        <dbReference type="ARBA" id="ARBA00023224"/>
    </source>
</evidence>
<gene>
    <name evidence="9" type="ORF">CXK94_18090</name>
</gene>
<dbReference type="Pfam" id="PF08447">
    <property type="entry name" value="PAS_3"/>
    <property type="match status" value="1"/>
</dbReference>
<evidence type="ECO:0000256" key="7">
    <source>
        <dbReference type="PROSITE-ProRule" id="PRU00284"/>
    </source>
</evidence>
<proteinExistence type="inferred from homology"/>
<dbReference type="GO" id="GO:0016020">
    <property type="term" value="C:membrane"/>
    <property type="evidence" value="ECO:0007669"/>
    <property type="project" value="UniProtKB-SubCell"/>
</dbReference>
<organism evidence="9 10">
    <name type="scientific">Stutzerimonas stutzeri</name>
    <name type="common">Pseudomonas stutzeri</name>
    <dbReference type="NCBI Taxonomy" id="316"/>
    <lineage>
        <taxon>Bacteria</taxon>
        <taxon>Pseudomonadati</taxon>
        <taxon>Pseudomonadota</taxon>
        <taxon>Gammaproteobacteria</taxon>
        <taxon>Pseudomonadales</taxon>
        <taxon>Pseudomonadaceae</taxon>
        <taxon>Stutzerimonas</taxon>
    </lineage>
</organism>
<dbReference type="Pfam" id="PF00015">
    <property type="entry name" value="MCPsignal"/>
    <property type="match status" value="1"/>
</dbReference>
<dbReference type="GO" id="GO:0006935">
    <property type="term" value="P:chemotaxis"/>
    <property type="evidence" value="ECO:0007669"/>
    <property type="project" value="InterPro"/>
</dbReference>
<evidence type="ECO:0000256" key="1">
    <source>
        <dbReference type="ARBA" id="ARBA00004370"/>
    </source>
</evidence>
<dbReference type="PRINTS" id="PR00260">
    <property type="entry name" value="CHEMTRNSDUCR"/>
</dbReference>
<protein>
    <recommendedName>
        <fullName evidence="8">Methyl-accepting transducer domain-containing protein</fullName>
    </recommendedName>
</protein>
<dbReference type="AlphaFoldDB" id="A0A2N8SX95"/>
<dbReference type="PANTHER" id="PTHR32089:SF112">
    <property type="entry name" value="LYSOZYME-LIKE PROTEIN-RELATED"/>
    <property type="match status" value="1"/>
</dbReference>
<dbReference type="GO" id="GO:0004888">
    <property type="term" value="F:transmembrane signaling receptor activity"/>
    <property type="evidence" value="ECO:0007669"/>
    <property type="project" value="InterPro"/>
</dbReference>
<comment type="subcellular location">
    <subcellularLocation>
        <location evidence="1">Membrane</location>
    </subcellularLocation>
</comment>
<comment type="caution">
    <text evidence="9">The sequence shown here is derived from an EMBL/GenBank/DDBJ whole genome shotgun (WGS) entry which is preliminary data.</text>
</comment>
<dbReference type="SUPFAM" id="SSF58104">
    <property type="entry name" value="Methyl-accepting chemotaxis protein (MCP) signaling domain"/>
    <property type="match status" value="1"/>
</dbReference>
<feature type="domain" description="Methyl-accepting transducer" evidence="8">
    <location>
        <begin position="165"/>
        <end position="248"/>
    </location>
</feature>
<dbReference type="PROSITE" id="PS50111">
    <property type="entry name" value="CHEMOTAXIS_TRANSDUC_2"/>
    <property type="match status" value="1"/>
</dbReference>
<dbReference type="GO" id="GO:0007165">
    <property type="term" value="P:signal transduction"/>
    <property type="evidence" value="ECO:0007669"/>
    <property type="project" value="UniProtKB-KW"/>
</dbReference>
<dbReference type="SMART" id="SM00086">
    <property type="entry name" value="PAC"/>
    <property type="match status" value="1"/>
</dbReference>
<sequence length="248" mass="27961">MRCWLRDIEASKQLSADLEISRQRFQLTLETINEALWEMEVVAGDPVNPHNRIWWSPQFLHLLGFGEAEDFPRELNSWASRLHPDDKQESLSAFAAYMTDRDAVAPLELTYRLKLKDGHFRWFRARGLAQRNQEGTPLRVIGSLVDMQNEHEESALRQLQVRQHQELQDSLRKLGSIVSSIQGIATQTNLLALNAAIEAARAGESGRGFAVVADEVRTLAIRTTEATLQAKVMMGNSSESVDLAVSPR</sequence>
<evidence type="ECO:0000256" key="4">
    <source>
        <dbReference type="ARBA" id="ARBA00023136"/>
    </source>
</evidence>
<keyword evidence="2" id="KW-0812">Transmembrane</keyword>
<keyword evidence="5 7" id="KW-0807">Transducer</keyword>
<dbReference type="InterPro" id="IPR035965">
    <property type="entry name" value="PAS-like_dom_sf"/>
</dbReference>
<evidence type="ECO:0000256" key="6">
    <source>
        <dbReference type="ARBA" id="ARBA00029447"/>
    </source>
</evidence>
<accession>A0A2N8SX95</accession>
<dbReference type="CDD" id="cd00130">
    <property type="entry name" value="PAS"/>
    <property type="match status" value="1"/>
</dbReference>
<dbReference type="InterPro" id="IPR013655">
    <property type="entry name" value="PAS_fold_3"/>
</dbReference>
<evidence type="ECO:0000313" key="10">
    <source>
        <dbReference type="Proteomes" id="UP000236023"/>
    </source>
</evidence>
<dbReference type="InterPro" id="IPR000014">
    <property type="entry name" value="PAS"/>
</dbReference>
<evidence type="ECO:0000259" key="8">
    <source>
        <dbReference type="PROSITE" id="PS50111"/>
    </source>
</evidence>
<evidence type="ECO:0000256" key="3">
    <source>
        <dbReference type="ARBA" id="ARBA00022989"/>
    </source>
</evidence>
<dbReference type="Gene3D" id="3.30.450.20">
    <property type="entry name" value="PAS domain"/>
    <property type="match status" value="1"/>
</dbReference>
<dbReference type="PANTHER" id="PTHR32089">
    <property type="entry name" value="METHYL-ACCEPTING CHEMOTAXIS PROTEIN MCPB"/>
    <property type="match status" value="1"/>
</dbReference>
<keyword evidence="3" id="KW-1133">Transmembrane helix</keyword>
<dbReference type="Proteomes" id="UP000236023">
    <property type="component" value="Unassembled WGS sequence"/>
</dbReference>
<dbReference type="EMBL" id="POUT01000011">
    <property type="protein sequence ID" value="PNG07112.1"/>
    <property type="molecule type" value="Genomic_DNA"/>
</dbReference>
<evidence type="ECO:0000313" key="9">
    <source>
        <dbReference type="EMBL" id="PNG07112.1"/>
    </source>
</evidence>
<dbReference type="InterPro" id="IPR004090">
    <property type="entry name" value="Chemotax_Me-accpt_rcpt"/>
</dbReference>
<dbReference type="InterPro" id="IPR004089">
    <property type="entry name" value="MCPsignal_dom"/>
</dbReference>
<evidence type="ECO:0000256" key="2">
    <source>
        <dbReference type="ARBA" id="ARBA00022692"/>
    </source>
</evidence>